<dbReference type="Pfam" id="PF01501">
    <property type="entry name" value="Glyco_transf_8"/>
    <property type="match status" value="1"/>
</dbReference>
<comment type="caution">
    <text evidence="1">The sequence shown here is derived from an EMBL/GenBank/DDBJ whole genome shotgun (WGS) entry which is preliminary data.</text>
</comment>
<dbReference type="InterPro" id="IPR029044">
    <property type="entry name" value="Nucleotide-diphossugar_trans"/>
</dbReference>
<organism evidence="1 2">
    <name type="scientific">Paracoccus pacificus</name>
    <dbReference type="NCBI Taxonomy" id="1463598"/>
    <lineage>
        <taxon>Bacteria</taxon>
        <taxon>Pseudomonadati</taxon>
        <taxon>Pseudomonadota</taxon>
        <taxon>Alphaproteobacteria</taxon>
        <taxon>Rhodobacterales</taxon>
        <taxon>Paracoccaceae</taxon>
        <taxon>Paracoccus</taxon>
    </lineage>
</organism>
<evidence type="ECO:0000313" key="2">
    <source>
        <dbReference type="Proteomes" id="UP001597213"/>
    </source>
</evidence>
<protein>
    <submittedName>
        <fullName evidence="1">Glycosyltransferase family 8 protein</fullName>
    </submittedName>
</protein>
<dbReference type="Gene3D" id="3.90.550.10">
    <property type="entry name" value="Spore Coat Polysaccharide Biosynthesis Protein SpsA, Chain A"/>
    <property type="match status" value="1"/>
</dbReference>
<evidence type="ECO:0000313" key="1">
    <source>
        <dbReference type="EMBL" id="MFD1880401.1"/>
    </source>
</evidence>
<accession>A0ABW4R2G0</accession>
<keyword evidence="2" id="KW-1185">Reference proteome</keyword>
<dbReference type="RefSeq" id="WP_379139559.1">
    <property type="nucleotide sequence ID" value="NZ_JBHUEN010000005.1"/>
</dbReference>
<dbReference type="Proteomes" id="UP001597213">
    <property type="component" value="Unassembled WGS sequence"/>
</dbReference>
<proteinExistence type="predicted"/>
<name>A0ABW4R2G0_9RHOB</name>
<dbReference type="InterPro" id="IPR002495">
    <property type="entry name" value="Glyco_trans_8"/>
</dbReference>
<dbReference type="EMBL" id="JBHUEN010000005">
    <property type="protein sequence ID" value="MFD1880401.1"/>
    <property type="molecule type" value="Genomic_DNA"/>
</dbReference>
<reference evidence="2" key="1">
    <citation type="journal article" date="2019" name="Int. J. Syst. Evol. Microbiol.">
        <title>The Global Catalogue of Microorganisms (GCM) 10K type strain sequencing project: providing services to taxonomists for standard genome sequencing and annotation.</title>
        <authorList>
            <consortium name="The Broad Institute Genomics Platform"/>
            <consortium name="The Broad Institute Genome Sequencing Center for Infectious Disease"/>
            <person name="Wu L."/>
            <person name="Ma J."/>
        </authorList>
    </citation>
    <scope>NUCLEOTIDE SEQUENCE [LARGE SCALE GENOMIC DNA]</scope>
    <source>
        <strain evidence="2">CCUG 56029</strain>
    </source>
</reference>
<gene>
    <name evidence="1" type="ORF">ACFSCT_01575</name>
</gene>
<dbReference type="SUPFAM" id="SSF53448">
    <property type="entry name" value="Nucleotide-diphospho-sugar transferases"/>
    <property type="match status" value="1"/>
</dbReference>
<sequence length="349" mass="39497">MSDVEPAPPARHEDAAIFACDAAHLPFAWVAARQIDRSEPERRFDIVIASPDIARIPRHLDDGRIRFVRLDVSAIPAITHPNPRISLGTFYRHLLPPLFRNDYRALLYMDTDTWLRRPGIGGLFARIAGDWPLAAVLAFLHVPGLRTRQSGRSRRDTRRVLADLGSSDGRYFQSGVLLIQTGPHLAEDITARVLGFASEREDLLHRHKLGDQAALNGAVADRIRTLDPRWNWHSTRWRRADLLDRFDPWILHFAGGEKPWLITDDPEVTRVNAAWFADLALYDPGFRPRAMRGSLAWRRANPPGGPGLLGALRLGLRRRWLALRHARPPRMGPRGMAEMQRLIDSAEVG</sequence>